<keyword evidence="4 6" id="KW-0472">Membrane</keyword>
<dbReference type="RefSeq" id="WP_077024930.1">
    <property type="nucleotide sequence ID" value="NZ_CP017641.1"/>
</dbReference>
<dbReference type="KEGG" id="fmr:Fuma_03092"/>
<feature type="region of interest" description="Disordered" evidence="5">
    <location>
        <begin position="78"/>
        <end position="99"/>
    </location>
</feature>
<feature type="transmembrane region" description="Helical" evidence="6">
    <location>
        <begin position="353"/>
        <end position="372"/>
    </location>
</feature>
<feature type="transmembrane region" description="Helical" evidence="6">
    <location>
        <begin position="409"/>
        <end position="431"/>
    </location>
</feature>
<evidence type="ECO:0000256" key="1">
    <source>
        <dbReference type="ARBA" id="ARBA00004141"/>
    </source>
</evidence>
<sequence length="473" mass="51568">MRILLTIAAREYRAMVATKAFLITLALMPLLMVGGIAAPALLGKLKSVKTRQVVVVDQSGGQVFEMLNAAGIARNAELKKQAEREQQDSSDEEDSDDRIRSNFEDRSIYELTAFEGEWSEQAKFELSEKIRNRELYAFMVIPPDALTGGEAGSVPEVVLYSEDSALSDMRRWLGRSLNELIRVRRLSDAGIDLAVVSKALVPVAVTAMGLFQKDELSGDVIPAKKTNVLTSLLIPFGLMMMMFVMIFMSAQPMMESVLEEKTDRIAEVLLGCVNAQQLMLGKLLGNVAGSLTIFALYAGGAYSLIVWKGLSDQVPLEILPMFLVYQLLAVLLYSSIFMAIGAAVTQFKEAQSLLMPVWMLLMAPMFLMMPILQEPNGTAAVAVSFFPPGTPLAMVLRIASEAAIPTWQIIGTILLMLISTIVVVTVAGRIFQVGLLYQGKAPKITELIGWVVKNPMIGSTSGVATQHGPDPSQ</sequence>
<evidence type="ECO:0000259" key="7">
    <source>
        <dbReference type="Pfam" id="PF12698"/>
    </source>
</evidence>
<dbReference type="PANTHER" id="PTHR43471:SF3">
    <property type="entry name" value="ABC TRANSPORTER PERMEASE PROTEIN NATB"/>
    <property type="match status" value="1"/>
</dbReference>
<reference evidence="8 9" key="1">
    <citation type="journal article" date="2016" name="Front. Microbiol.">
        <title>Fuerstia marisgermanicae gen. nov., sp. nov., an Unusual Member of the Phylum Planctomycetes from the German Wadden Sea.</title>
        <authorList>
            <person name="Kohn T."/>
            <person name="Heuer A."/>
            <person name="Jogler M."/>
            <person name="Vollmers J."/>
            <person name="Boedeker C."/>
            <person name="Bunk B."/>
            <person name="Rast P."/>
            <person name="Borchert D."/>
            <person name="Glockner I."/>
            <person name="Freese H.M."/>
            <person name="Klenk H.P."/>
            <person name="Overmann J."/>
            <person name="Kaster A.K."/>
            <person name="Rohde M."/>
            <person name="Wiegand S."/>
            <person name="Jogler C."/>
        </authorList>
    </citation>
    <scope>NUCLEOTIDE SEQUENCE [LARGE SCALE GENOMIC DNA]</scope>
    <source>
        <strain evidence="8 9">NH11</strain>
    </source>
</reference>
<evidence type="ECO:0000256" key="4">
    <source>
        <dbReference type="ARBA" id="ARBA00023136"/>
    </source>
</evidence>
<dbReference type="AlphaFoldDB" id="A0A1P8WHC5"/>
<dbReference type="PANTHER" id="PTHR43471">
    <property type="entry name" value="ABC TRANSPORTER PERMEASE"/>
    <property type="match status" value="1"/>
</dbReference>
<keyword evidence="9" id="KW-1185">Reference proteome</keyword>
<proteinExistence type="predicted"/>
<evidence type="ECO:0000313" key="8">
    <source>
        <dbReference type="EMBL" id="APZ93474.1"/>
    </source>
</evidence>
<feature type="transmembrane region" description="Helical" evidence="6">
    <location>
        <begin position="232"/>
        <end position="250"/>
    </location>
</feature>
<evidence type="ECO:0000256" key="3">
    <source>
        <dbReference type="ARBA" id="ARBA00022989"/>
    </source>
</evidence>
<evidence type="ECO:0000256" key="6">
    <source>
        <dbReference type="SAM" id="Phobius"/>
    </source>
</evidence>
<feature type="transmembrane region" description="Helical" evidence="6">
    <location>
        <begin position="191"/>
        <end position="212"/>
    </location>
</feature>
<dbReference type="InterPro" id="IPR013525">
    <property type="entry name" value="ABC2_TM"/>
</dbReference>
<dbReference type="Proteomes" id="UP000187735">
    <property type="component" value="Chromosome"/>
</dbReference>
<dbReference type="STRING" id="1891926.Fuma_03092"/>
<organism evidence="8 9">
    <name type="scientific">Fuerstiella marisgermanici</name>
    <dbReference type="NCBI Taxonomy" id="1891926"/>
    <lineage>
        <taxon>Bacteria</taxon>
        <taxon>Pseudomonadati</taxon>
        <taxon>Planctomycetota</taxon>
        <taxon>Planctomycetia</taxon>
        <taxon>Planctomycetales</taxon>
        <taxon>Planctomycetaceae</taxon>
        <taxon>Fuerstiella</taxon>
    </lineage>
</organism>
<accession>A0A1P8WHC5</accession>
<dbReference type="OrthoDB" id="9768837at2"/>
<feature type="transmembrane region" description="Helical" evidence="6">
    <location>
        <begin position="283"/>
        <end position="306"/>
    </location>
</feature>
<feature type="transmembrane region" description="Helical" evidence="6">
    <location>
        <begin position="318"/>
        <end position="341"/>
    </location>
</feature>
<keyword evidence="3 6" id="KW-1133">Transmembrane helix</keyword>
<dbReference type="EMBL" id="CP017641">
    <property type="protein sequence ID" value="APZ93474.1"/>
    <property type="molecule type" value="Genomic_DNA"/>
</dbReference>
<dbReference type="Pfam" id="PF12698">
    <property type="entry name" value="ABC2_membrane_3"/>
    <property type="match status" value="1"/>
</dbReference>
<dbReference type="GO" id="GO:0016020">
    <property type="term" value="C:membrane"/>
    <property type="evidence" value="ECO:0007669"/>
    <property type="project" value="UniProtKB-SubCell"/>
</dbReference>
<name>A0A1P8WHC5_9PLAN</name>
<feature type="transmembrane region" description="Helical" evidence="6">
    <location>
        <begin position="20"/>
        <end position="42"/>
    </location>
</feature>
<feature type="transmembrane region" description="Helical" evidence="6">
    <location>
        <begin position="378"/>
        <end position="397"/>
    </location>
</feature>
<feature type="compositionally biased region" description="Basic and acidic residues" evidence="5">
    <location>
        <begin position="78"/>
        <end position="87"/>
    </location>
</feature>
<comment type="subcellular location">
    <subcellularLocation>
        <location evidence="1">Membrane</location>
        <topology evidence="1">Multi-pass membrane protein</topology>
    </subcellularLocation>
</comment>
<dbReference type="GO" id="GO:0140359">
    <property type="term" value="F:ABC-type transporter activity"/>
    <property type="evidence" value="ECO:0007669"/>
    <property type="project" value="InterPro"/>
</dbReference>
<gene>
    <name evidence="8" type="ORF">Fuma_03092</name>
</gene>
<evidence type="ECO:0000313" key="9">
    <source>
        <dbReference type="Proteomes" id="UP000187735"/>
    </source>
</evidence>
<protein>
    <submittedName>
        <fullName evidence="8">ABC-2 family transporter protein</fullName>
    </submittedName>
</protein>
<feature type="domain" description="ABC-2 type transporter transmembrane" evidence="7">
    <location>
        <begin position="19"/>
        <end position="427"/>
    </location>
</feature>
<evidence type="ECO:0000256" key="2">
    <source>
        <dbReference type="ARBA" id="ARBA00022692"/>
    </source>
</evidence>
<evidence type="ECO:0000256" key="5">
    <source>
        <dbReference type="SAM" id="MobiDB-lite"/>
    </source>
</evidence>
<keyword evidence="2 6" id="KW-0812">Transmembrane</keyword>